<dbReference type="EMBL" id="JARK01000236">
    <property type="protein sequence ID" value="EYC39921.1"/>
    <property type="molecule type" value="Genomic_DNA"/>
</dbReference>
<name>A0A016WJY6_9BILA</name>
<dbReference type="PANTHER" id="PTHR23227">
    <property type="entry name" value="BUCENTAUR RELATED"/>
    <property type="match status" value="1"/>
</dbReference>
<dbReference type="Proteomes" id="UP000024635">
    <property type="component" value="Unassembled WGS sequence"/>
</dbReference>
<evidence type="ECO:0000313" key="1">
    <source>
        <dbReference type="EMBL" id="EYC39921.1"/>
    </source>
</evidence>
<dbReference type="InterPro" id="IPR036691">
    <property type="entry name" value="Endo/exonu/phosph_ase_sf"/>
</dbReference>
<evidence type="ECO:0000313" key="2">
    <source>
        <dbReference type="Proteomes" id="UP000024635"/>
    </source>
</evidence>
<dbReference type="InterPro" id="IPR027124">
    <property type="entry name" value="Swc5/CFDP1/2"/>
</dbReference>
<dbReference type="STRING" id="53326.A0A016WJY6"/>
<organism evidence="1 2">
    <name type="scientific">Ancylostoma ceylanicum</name>
    <dbReference type="NCBI Taxonomy" id="53326"/>
    <lineage>
        <taxon>Eukaryota</taxon>
        <taxon>Metazoa</taxon>
        <taxon>Ecdysozoa</taxon>
        <taxon>Nematoda</taxon>
        <taxon>Chromadorea</taxon>
        <taxon>Rhabditida</taxon>
        <taxon>Rhabditina</taxon>
        <taxon>Rhabditomorpha</taxon>
        <taxon>Strongyloidea</taxon>
        <taxon>Ancylostomatidae</taxon>
        <taxon>Ancylostomatinae</taxon>
        <taxon>Ancylostoma</taxon>
    </lineage>
</organism>
<protein>
    <recommendedName>
        <fullName evidence="3">Endonuclease/exonuclease/phosphatase domain-containing protein</fullName>
    </recommendedName>
</protein>
<accession>A0A016WJY6</accession>
<dbReference type="CDD" id="cd09076">
    <property type="entry name" value="L1-EN"/>
    <property type="match status" value="1"/>
</dbReference>
<dbReference type="PANTHER" id="PTHR23227:SF83">
    <property type="entry name" value="ENDONUCLEASE_EXONUCLEASE_PHOSPHATASE DOMAIN-CONTAINING PROTEIN"/>
    <property type="match status" value="1"/>
</dbReference>
<dbReference type="GO" id="GO:0003824">
    <property type="term" value="F:catalytic activity"/>
    <property type="evidence" value="ECO:0007669"/>
    <property type="project" value="InterPro"/>
</dbReference>
<dbReference type="AlphaFoldDB" id="A0A016WJY6"/>
<evidence type="ECO:0008006" key="3">
    <source>
        <dbReference type="Google" id="ProtNLM"/>
    </source>
</evidence>
<dbReference type="SUPFAM" id="SSF56219">
    <property type="entry name" value="DNase I-like"/>
    <property type="match status" value="1"/>
</dbReference>
<keyword evidence="2" id="KW-1185">Reference proteome</keyword>
<reference evidence="2" key="1">
    <citation type="journal article" date="2015" name="Nat. Genet.">
        <title>The genome and transcriptome of the zoonotic hookworm Ancylostoma ceylanicum identify infection-specific gene families.</title>
        <authorList>
            <person name="Schwarz E.M."/>
            <person name="Hu Y."/>
            <person name="Antoshechkin I."/>
            <person name="Miller M.M."/>
            <person name="Sternberg P.W."/>
            <person name="Aroian R.V."/>
        </authorList>
    </citation>
    <scope>NUCLEOTIDE SEQUENCE</scope>
    <source>
        <strain evidence="2">HY135</strain>
    </source>
</reference>
<comment type="caution">
    <text evidence="1">The sequence shown here is derived from an EMBL/GenBank/DDBJ whole genome shotgun (WGS) entry which is preliminary data.</text>
</comment>
<proteinExistence type="predicted"/>
<gene>
    <name evidence="1" type="primary">Acey_s0636.g936</name>
    <name evidence="1" type="ORF">Y032_0636g936</name>
</gene>
<dbReference type="Gene3D" id="3.60.10.10">
    <property type="entry name" value="Endonuclease/exonuclease/phosphatase"/>
    <property type="match status" value="1"/>
</dbReference>
<sequence length="468" mass="52839">MEMRTVWCSVYVTLKDKVPNESRQGYATRRTILGRALYFKGFFNLNTNPGRWPRGRSRNEPRGKLRGEWNITAVTACCAYATLCVRFRNDQRNYPTKKFENKYSGMYAVTSECRQVNRYSGHVGTSAPGMPLSTAALHWKIRLPRNPTCQQTGIRHEGTWLESCRHHSGSMLAATSRQSRIFDFAGQADFSWDKIKVLTTTLADMSLVVDCLMALLRFPSFYVELISHLVLRKIGILLAIKGPSKERKYRTIRLASVNIGTLTGRSRELAATLKKRKVYIACVQETRWKRAKSRGIGDGYKLIYHGTTSGHNGVGIIVNNDYRDFVTSVQLVSDRLMSIKITEGSNVLRIASAYAPQCGCTEDTNEQFYRGFEELLQGFDEGENVIIGGDFSGHVGSARDGYERWHGGQGYGARNEMGTMLLDHAEAADLAVVNTFFKKKNEHLITYCSGGRATQIDYILVRRKELKN</sequence>
<dbReference type="OrthoDB" id="418748at2759"/>